<name>A0A1J1HTC9_9DIPT</name>
<feature type="chain" id="PRO_5012949823" evidence="2">
    <location>
        <begin position="21"/>
        <end position="143"/>
    </location>
</feature>
<organism evidence="3 4">
    <name type="scientific">Clunio marinus</name>
    <dbReference type="NCBI Taxonomy" id="568069"/>
    <lineage>
        <taxon>Eukaryota</taxon>
        <taxon>Metazoa</taxon>
        <taxon>Ecdysozoa</taxon>
        <taxon>Arthropoda</taxon>
        <taxon>Hexapoda</taxon>
        <taxon>Insecta</taxon>
        <taxon>Pterygota</taxon>
        <taxon>Neoptera</taxon>
        <taxon>Endopterygota</taxon>
        <taxon>Diptera</taxon>
        <taxon>Nematocera</taxon>
        <taxon>Chironomoidea</taxon>
        <taxon>Chironomidae</taxon>
        <taxon>Clunio</taxon>
    </lineage>
</organism>
<feature type="region of interest" description="Disordered" evidence="1">
    <location>
        <begin position="121"/>
        <end position="143"/>
    </location>
</feature>
<sequence>MNIFVFFVVLMITNFNFANGSENDEIKMLLAQLIKVMGQSNQEPSPPKPVCDPGYKLEISGDDWKCSPETPPDAPENTSNIASDCPAWDCPSNPTCNPGFQLLSLGSGCCCVKEDIATPSGLSTSISLEDSGEESPGESNPNK</sequence>
<keyword evidence="4" id="KW-1185">Reference proteome</keyword>
<dbReference type="AlphaFoldDB" id="A0A1J1HTC9"/>
<keyword evidence="2" id="KW-0732">Signal</keyword>
<dbReference type="Proteomes" id="UP000183832">
    <property type="component" value="Unassembled WGS sequence"/>
</dbReference>
<protein>
    <submittedName>
        <fullName evidence="3">CLUMA_CG004508, isoform A</fullName>
    </submittedName>
</protein>
<feature type="signal peptide" evidence="2">
    <location>
        <begin position="1"/>
        <end position="20"/>
    </location>
</feature>
<accession>A0A1J1HTC9</accession>
<evidence type="ECO:0000256" key="2">
    <source>
        <dbReference type="SAM" id="SignalP"/>
    </source>
</evidence>
<gene>
    <name evidence="3" type="ORF">CLUMA_CG004508</name>
</gene>
<evidence type="ECO:0000313" key="4">
    <source>
        <dbReference type="Proteomes" id="UP000183832"/>
    </source>
</evidence>
<dbReference type="EMBL" id="CVRI01000020">
    <property type="protein sequence ID" value="CRK90818.1"/>
    <property type="molecule type" value="Genomic_DNA"/>
</dbReference>
<proteinExistence type="predicted"/>
<reference evidence="3 4" key="1">
    <citation type="submission" date="2015-04" db="EMBL/GenBank/DDBJ databases">
        <authorList>
            <person name="Syromyatnikov M.Y."/>
            <person name="Popov V.N."/>
        </authorList>
    </citation>
    <scope>NUCLEOTIDE SEQUENCE [LARGE SCALE GENOMIC DNA]</scope>
</reference>
<evidence type="ECO:0000313" key="3">
    <source>
        <dbReference type="EMBL" id="CRK90818.1"/>
    </source>
</evidence>
<evidence type="ECO:0000256" key="1">
    <source>
        <dbReference type="SAM" id="MobiDB-lite"/>
    </source>
</evidence>